<gene>
    <name evidence="1" type="ORF">PXEA_LOCUS2226</name>
</gene>
<evidence type="ECO:0000313" key="2">
    <source>
        <dbReference type="Proteomes" id="UP000784294"/>
    </source>
</evidence>
<organism evidence="1 2">
    <name type="scientific">Protopolystoma xenopodis</name>
    <dbReference type="NCBI Taxonomy" id="117903"/>
    <lineage>
        <taxon>Eukaryota</taxon>
        <taxon>Metazoa</taxon>
        <taxon>Spiralia</taxon>
        <taxon>Lophotrochozoa</taxon>
        <taxon>Platyhelminthes</taxon>
        <taxon>Monogenea</taxon>
        <taxon>Polyopisthocotylea</taxon>
        <taxon>Polystomatidea</taxon>
        <taxon>Polystomatidae</taxon>
        <taxon>Protopolystoma</taxon>
    </lineage>
</organism>
<accession>A0A448WD83</accession>
<proteinExistence type="predicted"/>
<dbReference type="OrthoDB" id="6127067at2759"/>
<keyword evidence="2" id="KW-1185">Reference proteome</keyword>
<dbReference type="EMBL" id="CAAALY010004740">
    <property type="protein sequence ID" value="VEL08786.1"/>
    <property type="molecule type" value="Genomic_DNA"/>
</dbReference>
<name>A0A448WD83_9PLAT</name>
<comment type="caution">
    <text evidence="1">The sequence shown here is derived from an EMBL/GenBank/DDBJ whole genome shotgun (WGS) entry which is preliminary data.</text>
</comment>
<protein>
    <submittedName>
        <fullName evidence="1">Uncharacterized protein</fullName>
    </submittedName>
</protein>
<dbReference type="Proteomes" id="UP000784294">
    <property type="component" value="Unassembled WGS sequence"/>
</dbReference>
<evidence type="ECO:0000313" key="1">
    <source>
        <dbReference type="EMBL" id="VEL08786.1"/>
    </source>
</evidence>
<reference evidence="1" key="1">
    <citation type="submission" date="2018-11" db="EMBL/GenBank/DDBJ databases">
        <authorList>
            <consortium name="Pathogen Informatics"/>
        </authorList>
    </citation>
    <scope>NUCLEOTIDE SEQUENCE</scope>
</reference>
<dbReference type="AlphaFoldDB" id="A0A448WD83"/>
<sequence length="127" mass="14308">MAKLNDDADYDAGETFENVSSRLPVAGSHDNYYGRRLRTWCVLHSRPDNKTKLRQRVASIEYGMTNFMLVLWKKGVVKYSPCSISTHVHGSNRAEQAGVAVGQPAKWAFSSTPRHRYYKKPVATGMS</sequence>